<dbReference type="Proteomes" id="UP001153737">
    <property type="component" value="Chromosome 5"/>
</dbReference>
<organism evidence="3 4">
    <name type="scientific">Phaedon cochleariae</name>
    <name type="common">Mustard beetle</name>
    <dbReference type="NCBI Taxonomy" id="80249"/>
    <lineage>
        <taxon>Eukaryota</taxon>
        <taxon>Metazoa</taxon>
        <taxon>Ecdysozoa</taxon>
        <taxon>Arthropoda</taxon>
        <taxon>Hexapoda</taxon>
        <taxon>Insecta</taxon>
        <taxon>Pterygota</taxon>
        <taxon>Neoptera</taxon>
        <taxon>Endopterygota</taxon>
        <taxon>Coleoptera</taxon>
        <taxon>Polyphaga</taxon>
        <taxon>Cucujiformia</taxon>
        <taxon>Chrysomeloidea</taxon>
        <taxon>Chrysomelidae</taxon>
        <taxon>Chrysomelinae</taxon>
        <taxon>Chrysomelini</taxon>
        <taxon>Phaedon</taxon>
    </lineage>
</organism>
<feature type="compositionally biased region" description="Basic and acidic residues" evidence="1">
    <location>
        <begin position="211"/>
        <end position="222"/>
    </location>
</feature>
<feature type="domain" description="Myb/SANT-like DNA-binding" evidence="2">
    <location>
        <begin position="64"/>
        <end position="152"/>
    </location>
</feature>
<dbReference type="PANTHER" id="PTHR47595:SF1">
    <property type="entry name" value="MYB_SANT-LIKE DNA-BINDING DOMAIN-CONTAINING PROTEIN"/>
    <property type="match status" value="1"/>
</dbReference>
<evidence type="ECO:0000313" key="3">
    <source>
        <dbReference type="EMBL" id="CAG9822155.1"/>
    </source>
</evidence>
<gene>
    <name evidence="3" type="ORF">PHAECO_LOCUS9425</name>
</gene>
<feature type="region of interest" description="Disordered" evidence="1">
    <location>
        <begin position="43"/>
        <end position="63"/>
    </location>
</feature>
<sequence>MESEILTNHVCLRNCENVTISYEDLRIYRANVDEPKETVWDDSDSVGYFPDPEETSTASTSHSETWTDQMVKLLISTYKDNKHKFDSPNFTKKKVWEKISKELNKFGYNESGPKCDEKWRNLKKTYDKVQMEKKKTGNSKVAWKFFDDIQEIFWRDPHFVPVATASTSGVQIKRKFTESENTIVTKTESSPRKNFSPGEKPRGKSFTASEIEERRQKRHEEKMDLKREMLEWFRDNYSKDKKD</sequence>
<evidence type="ECO:0000313" key="4">
    <source>
        <dbReference type="Proteomes" id="UP001153737"/>
    </source>
</evidence>
<dbReference type="Gene3D" id="1.10.10.60">
    <property type="entry name" value="Homeodomain-like"/>
    <property type="match status" value="1"/>
</dbReference>
<feature type="region of interest" description="Disordered" evidence="1">
    <location>
        <begin position="182"/>
        <end position="222"/>
    </location>
</feature>
<evidence type="ECO:0000259" key="2">
    <source>
        <dbReference type="Pfam" id="PF13837"/>
    </source>
</evidence>
<name>A0A9N9SGN4_PHACE</name>
<dbReference type="InterPro" id="IPR044822">
    <property type="entry name" value="Myb_DNA-bind_4"/>
</dbReference>
<keyword evidence="4" id="KW-1185">Reference proteome</keyword>
<dbReference type="Pfam" id="PF13837">
    <property type="entry name" value="Myb_DNA-bind_4"/>
    <property type="match status" value="1"/>
</dbReference>
<protein>
    <recommendedName>
        <fullName evidence="2">Myb/SANT-like DNA-binding domain-containing protein</fullName>
    </recommendedName>
</protein>
<dbReference type="AlphaFoldDB" id="A0A9N9SGN4"/>
<dbReference type="EMBL" id="OU896711">
    <property type="protein sequence ID" value="CAG9822155.1"/>
    <property type="molecule type" value="Genomic_DNA"/>
</dbReference>
<dbReference type="PANTHER" id="PTHR47595">
    <property type="entry name" value="HEAT SHOCK 70 KDA PROTEIN 14"/>
    <property type="match status" value="1"/>
</dbReference>
<dbReference type="OrthoDB" id="1475929at2759"/>
<reference evidence="3" key="2">
    <citation type="submission" date="2022-10" db="EMBL/GenBank/DDBJ databases">
        <authorList>
            <consortium name="ENA_rothamsted_submissions"/>
            <consortium name="culmorum"/>
            <person name="King R."/>
        </authorList>
    </citation>
    <scope>NUCLEOTIDE SEQUENCE</scope>
</reference>
<accession>A0A9N9SGN4</accession>
<reference evidence="3" key="1">
    <citation type="submission" date="2022-01" db="EMBL/GenBank/DDBJ databases">
        <authorList>
            <person name="King R."/>
        </authorList>
    </citation>
    <scope>NUCLEOTIDE SEQUENCE</scope>
</reference>
<evidence type="ECO:0000256" key="1">
    <source>
        <dbReference type="SAM" id="MobiDB-lite"/>
    </source>
</evidence>
<proteinExistence type="predicted"/>